<dbReference type="Gene3D" id="3.40.50.410">
    <property type="entry name" value="von Willebrand factor, type A domain"/>
    <property type="match status" value="1"/>
</dbReference>
<dbReference type="KEGG" id="tet:TTHERM_01079250"/>
<evidence type="ECO:0000256" key="6">
    <source>
        <dbReference type="ARBA" id="ARBA00022777"/>
    </source>
</evidence>
<dbReference type="PANTHER" id="PTHR47763">
    <property type="entry name" value="ALPHA-PROTEIN KINASE VWKA"/>
    <property type="match status" value="1"/>
</dbReference>
<dbReference type="PROSITE" id="PS51158">
    <property type="entry name" value="ALPHA_KINASE"/>
    <property type="match status" value="1"/>
</dbReference>
<reference evidence="9" key="1">
    <citation type="journal article" date="2006" name="PLoS Biol.">
        <title>Macronuclear genome sequence of the ciliate Tetrahymena thermophila, a model eukaryote.</title>
        <authorList>
            <person name="Eisen J.A."/>
            <person name="Coyne R.S."/>
            <person name="Wu M."/>
            <person name="Wu D."/>
            <person name="Thiagarajan M."/>
            <person name="Wortman J.R."/>
            <person name="Badger J.H."/>
            <person name="Ren Q."/>
            <person name="Amedeo P."/>
            <person name="Jones K.M."/>
            <person name="Tallon L.J."/>
            <person name="Delcher A.L."/>
            <person name="Salzberg S.L."/>
            <person name="Silva J.C."/>
            <person name="Haas B.J."/>
            <person name="Majoros W.H."/>
            <person name="Farzad M."/>
            <person name="Carlton J.M."/>
            <person name="Smith R.K. Jr."/>
            <person name="Garg J."/>
            <person name="Pearlman R.E."/>
            <person name="Karrer K.M."/>
            <person name="Sun L."/>
            <person name="Manning G."/>
            <person name="Elde N.C."/>
            <person name="Turkewitz A.P."/>
            <person name="Asai D.J."/>
            <person name="Wilkes D.E."/>
            <person name="Wang Y."/>
            <person name="Cai H."/>
            <person name="Collins K."/>
            <person name="Stewart B.A."/>
            <person name="Lee S.R."/>
            <person name="Wilamowska K."/>
            <person name="Weinberg Z."/>
            <person name="Ruzzo W.L."/>
            <person name="Wloga D."/>
            <person name="Gaertig J."/>
            <person name="Frankel J."/>
            <person name="Tsao C.-C."/>
            <person name="Gorovsky M.A."/>
            <person name="Keeling P.J."/>
            <person name="Waller R.F."/>
            <person name="Patron N.J."/>
            <person name="Cherry J.M."/>
            <person name="Stover N.A."/>
            <person name="Krieger C.J."/>
            <person name="del Toro C."/>
            <person name="Ryder H.F."/>
            <person name="Williamson S.C."/>
            <person name="Barbeau R.A."/>
            <person name="Hamilton E.P."/>
            <person name="Orias E."/>
        </authorList>
    </citation>
    <scope>NUCLEOTIDE SEQUENCE [LARGE SCALE GENOMIC DNA]</scope>
    <source>
        <strain evidence="9">SB210</strain>
    </source>
</reference>
<dbReference type="InterPro" id="IPR052969">
    <property type="entry name" value="Thr-specific_kinase-like"/>
</dbReference>
<keyword evidence="6 8" id="KW-0418">Kinase</keyword>
<dbReference type="InterPro" id="IPR056861">
    <property type="entry name" value="HMCN1-like_VWA"/>
</dbReference>
<dbReference type="PANTHER" id="PTHR47763:SF4">
    <property type="entry name" value="ALPHA-PROTEIN KINASE VWKA"/>
    <property type="match status" value="1"/>
</dbReference>
<keyword evidence="9" id="KW-1185">Reference proteome</keyword>
<keyword evidence="4" id="KW-0808">Transferase</keyword>
<dbReference type="Proteomes" id="UP000009168">
    <property type="component" value="Unassembled WGS sequence"/>
</dbReference>
<keyword evidence="2" id="KW-0964">Secreted</keyword>
<dbReference type="STRING" id="312017.Q24CC6"/>
<accession>Q24CC6</accession>
<dbReference type="InterPro" id="IPR036465">
    <property type="entry name" value="vWFA_dom_sf"/>
</dbReference>
<dbReference type="GO" id="GO:0005524">
    <property type="term" value="F:ATP binding"/>
    <property type="evidence" value="ECO:0007669"/>
    <property type="project" value="InterPro"/>
</dbReference>
<organism evidence="8 9">
    <name type="scientific">Tetrahymena thermophila (strain SB210)</name>
    <dbReference type="NCBI Taxonomy" id="312017"/>
    <lineage>
        <taxon>Eukaryota</taxon>
        <taxon>Sar</taxon>
        <taxon>Alveolata</taxon>
        <taxon>Ciliophora</taxon>
        <taxon>Intramacronucleata</taxon>
        <taxon>Oligohymenophorea</taxon>
        <taxon>Hymenostomatida</taxon>
        <taxon>Tetrahymenina</taxon>
        <taxon>Tetrahymenidae</taxon>
        <taxon>Tetrahymena</taxon>
    </lineage>
</organism>
<proteinExistence type="predicted"/>
<evidence type="ECO:0000259" key="7">
    <source>
        <dbReference type="PROSITE" id="PS51158"/>
    </source>
</evidence>
<evidence type="ECO:0000313" key="9">
    <source>
        <dbReference type="Proteomes" id="UP000009168"/>
    </source>
</evidence>
<evidence type="ECO:0000256" key="2">
    <source>
        <dbReference type="ARBA" id="ARBA00022525"/>
    </source>
</evidence>
<evidence type="ECO:0000256" key="5">
    <source>
        <dbReference type="ARBA" id="ARBA00022729"/>
    </source>
</evidence>
<evidence type="ECO:0000256" key="4">
    <source>
        <dbReference type="ARBA" id="ARBA00022679"/>
    </source>
</evidence>
<feature type="domain" description="Alpha-type protein kinase" evidence="7">
    <location>
        <begin position="363"/>
        <end position="574"/>
    </location>
</feature>
<protein>
    <submittedName>
        <fullName evidence="8">Mhck/ef2 kinase domain protein</fullName>
    </submittedName>
</protein>
<sequence length="589" mass="68200">MKTAIEEKKLANQIYQTTLKNLANDVLTYNSYMYSMLPKSELDLMFIVDCTGSMGSWITAVKNEIFAIVKQIKQQFKTSCIRLCFCGYRDIQDAKIRFSIFPFSTNWRQFKKFVSGVSAAGGGDEPEDVFGGFKSSLEQDWASGARYAVFIADAPAHGKDYNDCGSGDNYPNGDPSGEDLEHFMQIFAQKKIKLYSARINSSTDKMMKKLSQEYQKYAGVEIQQGELGNSVKEFGKFIVKTALETLIKNQEEEGVQQIDTSKLYYKVVYNMLNNIQFNKSNFDFKIKYDEIMAINKSFRDQDGARDEETEINEYQVKNQKSSSLFSLQGIKDKLESLILNDDKASSSTCVQANRYDFSIQKDSDYQNIVRWDKPLHICKTKKEVNLSIEGIPFAKGNTNYVFKLKEDREERVGKIPIKVKRSQKDDLEYYINLNKDIIIAQQIYEKEKFVDFCIYEVEINNKKLFFSSQPFQKDLNNYNKFASFQEIGYDSDGINKQFVGHQSYQRTYGYYMIANYYQSPNNSKIFKPLVYSLDPKVLLTLQNQSYLGIFKYFINHTCTEKCTQENDLIDLEDFTDPEKLNFKLPEPIE</sequence>
<evidence type="ECO:0000256" key="1">
    <source>
        <dbReference type="ARBA" id="ARBA00004613"/>
    </source>
</evidence>
<dbReference type="GO" id="GO:0004674">
    <property type="term" value="F:protein serine/threonine kinase activity"/>
    <property type="evidence" value="ECO:0007669"/>
    <property type="project" value="UniProtKB-KW"/>
</dbReference>
<dbReference type="Pfam" id="PF25106">
    <property type="entry name" value="VWA_4"/>
    <property type="match status" value="1"/>
</dbReference>
<dbReference type="SUPFAM" id="SSF53300">
    <property type="entry name" value="vWA-like"/>
    <property type="match status" value="1"/>
</dbReference>
<comment type="subcellular location">
    <subcellularLocation>
        <location evidence="1">Secreted</location>
    </subcellularLocation>
</comment>
<dbReference type="OrthoDB" id="308155at2759"/>
<keyword evidence="5" id="KW-0732">Signal</keyword>
<dbReference type="RefSeq" id="XP_001025693.1">
    <property type="nucleotide sequence ID" value="XM_001025693.1"/>
</dbReference>
<dbReference type="InterPro" id="IPR004166">
    <property type="entry name" value="a-kinase_dom"/>
</dbReference>
<dbReference type="HOGENOM" id="CLU_463459_0_0_1"/>
<evidence type="ECO:0000313" key="8">
    <source>
        <dbReference type="EMBL" id="EAS05448.1"/>
    </source>
</evidence>
<dbReference type="AlphaFoldDB" id="Q24CC6"/>
<dbReference type="eggNOG" id="ENOG502QUR0">
    <property type="taxonomic scope" value="Eukaryota"/>
</dbReference>
<evidence type="ECO:0000256" key="3">
    <source>
        <dbReference type="ARBA" id="ARBA00022527"/>
    </source>
</evidence>
<gene>
    <name evidence="8" type="ORF">TTHERM_01079250</name>
</gene>
<name>Q24CC6_TETTS</name>
<dbReference type="GeneID" id="7826375"/>
<keyword evidence="3" id="KW-0723">Serine/threonine-protein kinase</keyword>
<dbReference type="InParanoid" id="Q24CC6"/>
<dbReference type="EMBL" id="GG662371">
    <property type="protein sequence ID" value="EAS05448.1"/>
    <property type="molecule type" value="Genomic_DNA"/>
</dbReference>